<dbReference type="PANTHER" id="PTHR42810:SF1">
    <property type="entry name" value="PURINE PERMEASE YWDJ-RELATED"/>
    <property type="match status" value="1"/>
</dbReference>
<dbReference type="OrthoDB" id="5597247at2"/>
<dbReference type="GO" id="GO:0005886">
    <property type="term" value="C:plasma membrane"/>
    <property type="evidence" value="ECO:0007669"/>
    <property type="project" value="TreeGrafter"/>
</dbReference>
<protein>
    <submittedName>
        <fullName evidence="8">Purine permease</fullName>
    </submittedName>
</protein>
<proteinExistence type="inferred from homology"/>
<dbReference type="PANTHER" id="PTHR42810">
    <property type="entry name" value="PURINE PERMEASE C1399.01C-RELATED"/>
    <property type="match status" value="1"/>
</dbReference>
<feature type="transmembrane region" description="Helical" evidence="7">
    <location>
        <begin position="228"/>
        <end position="249"/>
    </location>
</feature>
<comment type="caution">
    <text evidence="8">The sequence shown here is derived from an EMBL/GenBank/DDBJ whole genome shotgun (WGS) entry which is preliminary data.</text>
</comment>
<dbReference type="RefSeq" id="WP_055739723.1">
    <property type="nucleotide sequence ID" value="NZ_JAAIWL010000001.1"/>
</dbReference>
<dbReference type="InterPro" id="IPR006043">
    <property type="entry name" value="NCS2"/>
</dbReference>
<comment type="subcellular location">
    <subcellularLocation>
        <location evidence="1">Membrane</location>
        <topology evidence="1">Multi-pass membrane protein</topology>
    </subcellularLocation>
</comment>
<name>A0A0Q3WX26_9BACI</name>
<dbReference type="PATRIC" id="fig|157838.3.peg.2425"/>
<feature type="transmembrane region" description="Helical" evidence="7">
    <location>
        <begin position="39"/>
        <end position="57"/>
    </location>
</feature>
<dbReference type="EMBL" id="LJJC01000004">
    <property type="protein sequence ID" value="KQL53980.1"/>
    <property type="molecule type" value="Genomic_DNA"/>
</dbReference>
<feature type="transmembrane region" description="Helical" evidence="7">
    <location>
        <begin position="157"/>
        <end position="176"/>
    </location>
</feature>
<keyword evidence="5 7" id="KW-1133">Transmembrane helix</keyword>
<keyword evidence="6 7" id="KW-0472">Membrane</keyword>
<keyword evidence="3" id="KW-0813">Transport</keyword>
<feature type="transmembrane region" description="Helical" evidence="7">
    <location>
        <begin position="367"/>
        <end position="386"/>
    </location>
</feature>
<feature type="transmembrane region" description="Helical" evidence="7">
    <location>
        <begin position="95"/>
        <end position="116"/>
    </location>
</feature>
<feature type="transmembrane region" description="Helical" evidence="7">
    <location>
        <begin position="337"/>
        <end position="355"/>
    </location>
</feature>
<evidence type="ECO:0000256" key="4">
    <source>
        <dbReference type="ARBA" id="ARBA00022692"/>
    </source>
</evidence>
<dbReference type="AlphaFoldDB" id="A0A0Q3WX26"/>
<evidence type="ECO:0000256" key="6">
    <source>
        <dbReference type="ARBA" id="ARBA00023136"/>
    </source>
</evidence>
<feature type="transmembrane region" description="Helical" evidence="7">
    <location>
        <begin position="392"/>
        <end position="414"/>
    </location>
</feature>
<dbReference type="NCBIfam" id="NF037981">
    <property type="entry name" value="NCS2_1"/>
    <property type="match status" value="1"/>
</dbReference>
<evidence type="ECO:0000256" key="7">
    <source>
        <dbReference type="SAM" id="Phobius"/>
    </source>
</evidence>
<dbReference type="STRING" id="157838.AN964_11030"/>
<feature type="transmembrane region" description="Helical" evidence="7">
    <location>
        <begin position="128"/>
        <end position="151"/>
    </location>
</feature>
<evidence type="ECO:0000256" key="2">
    <source>
        <dbReference type="ARBA" id="ARBA00008821"/>
    </source>
</evidence>
<accession>A0A0Q3WX26</accession>
<sequence length="431" mass="46349">MKTFLSAIQWMAFMIAGAIAAPIAIADLFHLNPIETSAFVQRTIFVLGIAGLLQGFIGHRLPVSEGPAGLWWSVFAIYAGFVGTIYSTSIEALNALSGGMIFSGIVFFLLSAFGLIEKLARLFTPTVTFIYLFLLILQLSGSFIKGMLGLSEEQAHIQPKVAVLCIVIILVTFYLGQMKIQWVRQFSIIFGLLIGWMLFILFGLAPKVPSSHAIIAFPKLFHFGKPTFDAGVLTTSFFITILLTTNMIASIRVMEEVLKGSKTKPVSFKKSGFISGINQILGGVFSAIGSVPISGSAGFVSQTGIKSIKPFIIGGVLVTVISLLPPLMNIMSALPAPVGYAVTFVIFTKMIGLALSEIEKVTDRQITYTTAGIALMVGVGTMFLPAEATVKLPAFIGSLVNNGLVLGTIIAIISEQYLRWQKKRKSASSVS</sequence>
<evidence type="ECO:0000313" key="9">
    <source>
        <dbReference type="Proteomes" id="UP000051888"/>
    </source>
</evidence>
<feature type="transmembrane region" description="Helical" evidence="7">
    <location>
        <begin position="69"/>
        <end position="89"/>
    </location>
</feature>
<keyword evidence="9" id="KW-1185">Reference proteome</keyword>
<feature type="transmembrane region" description="Helical" evidence="7">
    <location>
        <begin position="188"/>
        <end position="208"/>
    </location>
</feature>
<organism evidence="8 9">
    <name type="scientific">Heyndrickxia shackletonii</name>
    <dbReference type="NCBI Taxonomy" id="157838"/>
    <lineage>
        <taxon>Bacteria</taxon>
        <taxon>Bacillati</taxon>
        <taxon>Bacillota</taxon>
        <taxon>Bacilli</taxon>
        <taxon>Bacillales</taxon>
        <taxon>Bacillaceae</taxon>
        <taxon>Heyndrickxia</taxon>
    </lineage>
</organism>
<feature type="transmembrane region" description="Helical" evidence="7">
    <location>
        <begin position="311"/>
        <end position="331"/>
    </location>
</feature>
<dbReference type="Pfam" id="PF00860">
    <property type="entry name" value="Xan_ur_permease"/>
    <property type="match status" value="1"/>
</dbReference>
<dbReference type="Proteomes" id="UP000051888">
    <property type="component" value="Unassembled WGS sequence"/>
</dbReference>
<reference evidence="8 9" key="1">
    <citation type="submission" date="2015-09" db="EMBL/GenBank/DDBJ databases">
        <title>Genome sequencing project for genomic taxonomy and phylogenomics of Bacillus-like bacteria.</title>
        <authorList>
            <person name="Liu B."/>
            <person name="Wang J."/>
            <person name="Zhu Y."/>
            <person name="Liu G."/>
            <person name="Chen Q."/>
            <person name="Chen Z."/>
            <person name="Lan J."/>
            <person name="Che J."/>
            <person name="Ge C."/>
            <person name="Shi H."/>
            <person name="Pan Z."/>
            <person name="Liu X."/>
        </authorList>
    </citation>
    <scope>NUCLEOTIDE SEQUENCE [LARGE SCALE GENOMIC DNA]</scope>
    <source>
        <strain evidence="8 9">LMG 18435</strain>
    </source>
</reference>
<evidence type="ECO:0000256" key="5">
    <source>
        <dbReference type="ARBA" id="ARBA00022989"/>
    </source>
</evidence>
<evidence type="ECO:0000256" key="1">
    <source>
        <dbReference type="ARBA" id="ARBA00004141"/>
    </source>
</evidence>
<evidence type="ECO:0000256" key="3">
    <source>
        <dbReference type="ARBA" id="ARBA00022448"/>
    </source>
</evidence>
<dbReference type="GO" id="GO:0042907">
    <property type="term" value="F:xanthine transmembrane transporter activity"/>
    <property type="evidence" value="ECO:0007669"/>
    <property type="project" value="TreeGrafter"/>
</dbReference>
<evidence type="ECO:0000313" key="8">
    <source>
        <dbReference type="EMBL" id="KQL53980.1"/>
    </source>
</evidence>
<gene>
    <name evidence="8" type="ORF">AN964_11030</name>
</gene>
<keyword evidence="4 7" id="KW-0812">Transmembrane</keyword>
<comment type="similarity">
    <text evidence="2">Belongs to the nucleobase:cation symporter-2 (NCS2) (TC 2.A.40) family.</text>
</comment>